<name>A0A0H2R893_9AGAM</name>
<gene>
    <name evidence="2" type="ORF">SCHPADRAFT_894517</name>
</gene>
<dbReference type="InParanoid" id="A0A0H2R893"/>
<feature type="compositionally biased region" description="Basic and acidic residues" evidence="1">
    <location>
        <begin position="281"/>
        <end position="290"/>
    </location>
</feature>
<feature type="region of interest" description="Disordered" evidence="1">
    <location>
        <begin position="246"/>
        <end position="267"/>
    </location>
</feature>
<keyword evidence="3" id="KW-1185">Reference proteome</keyword>
<evidence type="ECO:0000256" key="1">
    <source>
        <dbReference type="SAM" id="MobiDB-lite"/>
    </source>
</evidence>
<feature type="compositionally biased region" description="Polar residues" evidence="1">
    <location>
        <begin position="31"/>
        <end position="43"/>
    </location>
</feature>
<feature type="compositionally biased region" description="Basic and acidic residues" evidence="1">
    <location>
        <begin position="300"/>
        <end position="309"/>
    </location>
</feature>
<reference evidence="2 3" key="1">
    <citation type="submission" date="2015-04" db="EMBL/GenBank/DDBJ databases">
        <title>Complete genome sequence of Schizopora paradoxa KUC8140, a cosmopolitan wood degrader in East Asia.</title>
        <authorList>
            <consortium name="DOE Joint Genome Institute"/>
            <person name="Min B."/>
            <person name="Park H."/>
            <person name="Jang Y."/>
            <person name="Kim J.-J."/>
            <person name="Kim K.H."/>
            <person name="Pangilinan J."/>
            <person name="Lipzen A."/>
            <person name="Riley R."/>
            <person name="Grigoriev I.V."/>
            <person name="Spatafora J.W."/>
            <person name="Choi I.-G."/>
        </authorList>
    </citation>
    <scope>NUCLEOTIDE SEQUENCE [LARGE SCALE GENOMIC DNA]</scope>
    <source>
        <strain evidence="2 3">KUC8140</strain>
    </source>
</reference>
<feature type="region of interest" description="Disordered" evidence="1">
    <location>
        <begin position="281"/>
        <end position="323"/>
    </location>
</feature>
<feature type="region of interest" description="Disordered" evidence="1">
    <location>
        <begin position="23"/>
        <end position="43"/>
    </location>
</feature>
<sequence>MKFHENRWMNVAVPEMVPAKGVQLGDEESDNGTPVTKADQNQNQGVVRWDIDVVDEERGGDLTTRAQHVYVAWSKSLSDRTPLPADGDSDNGAFSSPAIEVDAPLPSNSRDNNDAFNSPALSLDVILPSLMHSDEDAICAAHVNADVSLSSERHGKHCEREATICSVKALRGDERTSRWGWLGVMVQADGGRSTAYREGRIVDARAEEVMARRGWTQGEGGRVGGQRKSLVLRSPAFETSRPRMRGLVDEKGGGFSTTTTTPPYSRAFDTSCQHLRMEGHRRARGTEAEGPRGMTAPLSRWREGGRMGGKEQSGMEEGNEGQPTTTITPFAPHPPCRLIALLAGILYVPVNVSMDGGWGGHCARRVKREEWIGWHNLENHLKWRSDAGLTTSTQQLLIESTRLMPSYNGSSNIFTMKTFRSSEEQDREFPYKIIAGKLGRDRQSVTFIQHPSRTSDRRGNPTDVYLGPKSQQPRLYIASDLEFHVTGGDNSGSSVFTAIAGYYDMVLLEKKDGDVTFFKHDTIHPNQFIDVTVGDIQAIRKIGQNFESNPMMK</sequence>
<evidence type="ECO:0000313" key="2">
    <source>
        <dbReference type="EMBL" id="KLO07597.1"/>
    </source>
</evidence>
<dbReference type="AlphaFoldDB" id="A0A0H2R893"/>
<organism evidence="2 3">
    <name type="scientific">Schizopora paradoxa</name>
    <dbReference type="NCBI Taxonomy" id="27342"/>
    <lineage>
        <taxon>Eukaryota</taxon>
        <taxon>Fungi</taxon>
        <taxon>Dikarya</taxon>
        <taxon>Basidiomycota</taxon>
        <taxon>Agaricomycotina</taxon>
        <taxon>Agaricomycetes</taxon>
        <taxon>Hymenochaetales</taxon>
        <taxon>Schizoporaceae</taxon>
        <taxon>Schizopora</taxon>
    </lineage>
</organism>
<protein>
    <submittedName>
        <fullName evidence="2">Uncharacterized protein</fullName>
    </submittedName>
</protein>
<dbReference type="EMBL" id="KQ086130">
    <property type="protein sequence ID" value="KLO07597.1"/>
    <property type="molecule type" value="Genomic_DNA"/>
</dbReference>
<feature type="region of interest" description="Disordered" evidence="1">
    <location>
        <begin position="77"/>
        <end position="97"/>
    </location>
</feature>
<dbReference type="Proteomes" id="UP000053477">
    <property type="component" value="Unassembled WGS sequence"/>
</dbReference>
<proteinExistence type="predicted"/>
<evidence type="ECO:0000313" key="3">
    <source>
        <dbReference type="Proteomes" id="UP000053477"/>
    </source>
</evidence>
<accession>A0A0H2R893</accession>